<evidence type="ECO:0000313" key="2">
    <source>
        <dbReference type="Proteomes" id="UP000005536"/>
    </source>
</evidence>
<reference evidence="1 2" key="1">
    <citation type="submission" date="2010-02" db="EMBL/GenBank/DDBJ databases">
        <authorList>
            <person name="Weinstock G."/>
            <person name="Sodergren E."/>
            <person name="Clifton S."/>
            <person name="Fulton L."/>
            <person name="Fulton B."/>
            <person name="Courtney L."/>
            <person name="Fronick C."/>
            <person name="Harrison M."/>
            <person name="Strong C."/>
            <person name="Farmer C."/>
            <person name="Delahaunty K."/>
            <person name="Markovic C."/>
            <person name="Hall O."/>
            <person name="Minx P."/>
            <person name="Tomlinson C."/>
            <person name="Mitreva M."/>
            <person name="Nelson J."/>
            <person name="Hou S."/>
            <person name="Wollam A."/>
            <person name="Pepin K.H."/>
            <person name="Johnson M."/>
            <person name="Bhonagiri V."/>
            <person name="Zhang X."/>
            <person name="Suruliraj S."/>
            <person name="Warren W."/>
            <person name="Chinwalla A."/>
            <person name="Mardis E.R."/>
            <person name="Wilson R.K."/>
        </authorList>
    </citation>
    <scope>NUCLEOTIDE SEQUENCE [LARGE SCALE GENOMIC DNA]</scope>
    <source>
        <strain evidence="1 2">ATCC 29315</strain>
    </source>
</reference>
<name>D4DSL7_NEIEG</name>
<sequence length="56" mass="6185">MGGIGGLGMVGRPSESAASTKLKRFGVFRRPLLWTVWRQIVPCFDTGGGFPFSLWR</sequence>
<evidence type="ECO:0000313" key="1">
    <source>
        <dbReference type="EMBL" id="EFE49190.1"/>
    </source>
</evidence>
<dbReference type="EMBL" id="ADBF01000226">
    <property type="protein sequence ID" value="EFE49190.1"/>
    <property type="molecule type" value="Genomic_DNA"/>
</dbReference>
<protein>
    <submittedName>
        <fullName evidence="1">Uncharacterized protein</fullName>
    </submittedName>
</protein>
<organism evidence="1 2">
    <name type="scientific">Neisseria elongata subsp. glycolytica ATCC 29315</name>
    <dbReference type="NCBI Taxonomy" id="546263"/>
    <lineage>
        <taxon>Bacteria</taxon>
        <taxon>Pseudomonadati</taxon>
        <taxon>Pseudomonadota</taxon>
        <taxon>Betaproteobacteria</taxon>
        <taxon>Neisseriales</taxon>
        <taxon>Neisseriaceae</taxon>
        <taxon>Neisseria</taxon>
    </lineage>
</organism>
<proteinExistence type="predicted"/>
<accession>D4DSL7</accession>
<dbReference type="AlphaFoldDB" id="D4DSL7"/>
<comment type="caution">
    <text evidence="1">The sequence shown here is derived from an EMBL/GenBank/DDBJ whole genome shotgun (WGS) entry which is preliminary data.</text>
</comment>
<gene>
    <name evidence="1" type="ORF">NEIELOOT_02062</name>
</gene>
<dbReference type="Proteomes" id="UP000005536">
    <property type="component" value="Unassembled WGS sequence"/>
</dbReference>